<feature type="active site" description="Proton donor" evidence="12">
    <location>
        <position position="116"/>
    </location>
</feature>
<evidence type="ECO:0000256" key="7">
    <source>
        <dbReference type="ARBA" id="ARBA00022984"/>
    </source>
</evidence>
<dbReference type="InterPro" id="IPR013792">
    <property type="entry name" value="RNA3'P_cycl/enolpyr_Trfase_a/b"/>
</dbReference>
<dbReference type="NCBIfam" id="TIGR01072">
    <property type="entry name" value="murA"/>
    <property type="match status" value="1"/>
</dbReference>
<proteinExistence type="inferred from homology"/>
<evidence type="ECO:0000313" key="14">
    <source>
        <dbReference type="EMBL" id="KYH32589.1"/>
    </source>
</evidence>
<keyword evidence="3 12" id="KW-0963">Cytoplasm</keyword>
<evidence type="ECO:0000256" key="10">
    <source>
        <dbReference type="ARBA" id="ARBA00038367"/>
    </source>
</evidence>
<dbReference type="InterPro" id="IPR005750">
    <property type="entry name" value="UDP_GlcNAc_COvinyl_MurA"/>
</dbReference>
<dbReference type="PANTHER" id="PTHR43783:SF1">
    <property type="entry name" value="UDP-N-ACETYLGLUCOSAMINE 1-CARBOXYVINYLTRANSFERASE"/>
    <property type="match status" value="1"/>
</dbReference>
<dbReference type="UniPathway" id="UPA00219"/>
<dbReference type="InterPro" id="IPR050068">
    <property type="entry name" value="MurA_subfamily"/>
</dbReference>
<dbReference type="OrthoDB" id="9803760at2"/>
<comment type="caution">
    <text evidence="12">Lacks conserved residue(s) required for the propagation of feature annotation.</text>
</comment>
<dbReference type="GO" id="GO:0019277">
    <property type="term" value="P:UDP-N-acetylgalactosamine biosynthetic process"/>
    <property type="evidence" value="ECO:0007669"/>
    <property type="project" value="InterPro"/>
</dbReference>
<dbReference type="GO" id="GO:0005737">
    <property type="term" value="C:cytoplasm"/>
    <property type="evidence" value="ECO:0007669"/>
    <property type="project" value="UniProtKB-SubCell"/>
</dbReference>
<dbReference type="GO" id="GO:0008760">
    <property type="term" value="F:UDP-N-acetylglucosamine 1-carboxyvinyltransferase activity"/>
    <property type="evidence" value="ECO:0007669"/>
    <property type="project" value="UniProtKB-UniRule"/>
</dbReference>
<name>A0A151AY52_9FIRM</name>
<evidence type="ECO:0000256" key="8">
    <source>
        <dbReference type="ARBA" id="ARBA00023306"/>
    </source>
</evidence>
<gene>
    <name evidence="14" type="primary">murAA_2</name>
    <name evidence="12" type="synonym">murA</name>
    <name evidence="14" type="ORF">MOMUL_11910</name>
</gene>
<feature type="binding site" evidence="12">
    <location>
        <position position="326"/>
    </location>
    <ligand>
        <name>UDP-N-acetyl-alpha-D-glucosamine</name>
        <dbReference type="ChEBI" id="CHEBI:57705"/>
    </ligand>
</feature>
<dbReference type="PANTHER" id="PTHR43783">
    <property type="entry name" value="UDP-N-ACETYLGLUCOSAMINE 1-CARBOXYVINYLTRANSFERASE"/>
    <property type="match status" value="1"/>
</dbReference>
<keyword evidence="8 12" id="KW-0131">Cell cycle</keyword>
<evidence type="ECO:0000256" key="2">
    <source>
        <dbReference type="ARBA" id="ARBA00004752"/>
    </source>
</evidence>
<dbReference type="NCBIfam" id="NF006873">
    <property type="entry name" value="PRK09369.1"/>
    <property type="match status" value="1"/>
</dbReference>
<evidence type="ECO:0000256" key="4">
    <source>
        <dbReference type="ARBA" id="ARBA00022618"/>
    </source>
</evidence>
<dbReference type="Gene3D" id="3.65.10.10">
    <property type="entry name" value="Enolpyruvate transferase domain"/>
    <property type="match status" value="2"/>
</dbReference>
<dbReference type="CDD" id="cd01555">
    <property type="entry name" value="UdpNAET"/>
    <property type="match status" value="1"/>
</dbReference>
<dbReference type="SUPFAM" id="SSF55205">
    <property type="entry name" value="EPT/RTPC-like"/>
    <property type="match status" value="1"/>
</dbReference>
<dbReference type="EC" id="2.5.1.7" evidence="12"/>
<evidence type="ECO:0000256" key="6">
    <source>
        <dbReference type="ARBA" id="ARBA00022960"/>
    </source>
</evidence>
<evidence type="ECO:0000256" key="5">
    <source>
        <dbReference type="ARBA" id="ARBA00022679"/>
    </source>
</evidence>
<comment type="caution">
    <text evidence="14">The sequence shown here is derived from an EMBL/GenBank/DDBJ whole genome shotgun (WGS) entry which is preliminary data.</text>
</comment>
<keyword evidence="9 12" id="KW-0961">Cell wall biogenesis/degradation</keyword>
<feature type="binding site" evidence="12">
    <location>
        <begin position="121"/>
        <end position="125"/>
    </location>
    <ligand>
        <name>UDP-N-acetyl-alpha-D-glucosamine</name>
        <dbReference type="ChEBI" id="CHEBI:57705"/>
    </ligand>
</feature>
<dbReference type="PATRIC" id="fig|1122241.3.peg.1252"/>
<evidence type="ECO:0000256" key="9">
    <source>
        <dbReference type="ARBA" id="ARBA00023316"/>
    </source>
</evidence>
<organism evidence="14 15">
    <name type="scientific">Moorella mulderi DSM 14980</name>
    <dbReference type="NCBI Taxonomy" id="1122241"/>
    <lineage>
        <taxon>Bacteria</taxon>
        <taxon>Bacillati</taxon>
        <taxon>Bacillota</taxon>
        <taxon>Clostridia</taxon>
        <taxon>Neomoorellales</taxon>
        <taxon>Neomoorellaceae</taxon>
        <taxon>Neomoorella</taxon>
    </lineage>
</organism>
<comment type="similarity">
    <text evidence="10 12">Belongs to the EPSP synthase family. MurA subfamily.</text>
</comment>
<dbReference type="FunFam" id="3.65.10.10:FF:000001">
    <property type="entry name" value="UDP-N-acetylglucosamine 1-carboxyvinyltransferase"/>
    <property type="match status" value="1"/>
</dbReference>
<reference evidence="14 15" key="1">
    <citation type="submission" date="2016-02" db="EMBL/GenBank/DDBJ databases">
        <title>Genome sequence of Moorella mulderi DSM 14980.</title>
        <authorList>
            <person name="Poehlein A."/>
            <person name="Daniel R."/>
        </authorList>
    </citation>
    <scope>NUCLEOTIDE SEQUENCE [LARGE SCALE GENOMIC DNA]</scope>
    <source>
        <strain evidence="14 15">DSM 14980</strain>
    </source>
</reference>
<dbReference type="InterPro" id="IPR001986">
    <property type="entry name" value="Enolpyruvate_Tfrase_dom"/>
</dbReference>
<feature type="binding site" evidence="12">
    <location>
        <position position="92"/>
    </location>
    <ligand>
        <name>UDP-N-acetyl-alpha-D-glucosamine</name>
        <dbReference type="ChEBI" id="CHEBI:57705"/>
    </ligand>
</feature>
<keyword evidence="12" id="KW-0670">Pyruvate</keyword>
<keyword evidence="6 12" id="KW-0133">Cell shape</keyword>
<sequence>MECLVINGGRRLEGSVAVNGAKNAALPIMAAMLLATGECTLRRVPRLQDVTVMAAVIRSLGLKIERSNTTLHVSPATVTLPEVPADLMRQLRASNLVMGPLLGRYHYFRVPYPGGCAIGSRPMDLHLKGFTAMGAEVTEKQGYIEARTTGLQGTTIYLDFPSVGATENLMMAAVLAGGVTILHNAAREPEIVDLQNFLNSLGARIQGAGQDTIRIEGVKELKQADYQIIPDRIEAGTFLAAAAGTSGDVFVQGCQAEHLLAVLAKLTEMGARITVKRDGIRLQGPARLKAIDCKTLPYPGFPTDMQPQLMALMTVANGTSILVESIFENRFKHAAELRRLGADIKIEGRVAVINGVPGLSGCLVEASDLRAGAALVIAGLMAEGQTRVEGVYHLDRGYEQLEARLRSLGADIRRLNGR</sequence>
<keyword evidence="4 12" id="KW-0132">Cell division</keyword>
<evidence type="ECO:0000256" key="3">
    <source>
        <dbReference type="ARBA" id="ARBA00022490"/>
    </source>
</evidence>
<comment type="catalytic activity">
    <reaction evidence="11 12">
        <text>phosphoenolpyruvate + UDP-N-acetyl-alpha-D-glucosamine = UDP-N-acetyl-3-O-(1-carboxyvinyl)-alpha-D-glucosamine + phosphate</text>
        <dbReference type="Rhea" id="RHEA:18681"/>
        <dbReference type="ChEBI" id="CHEBI:43474"/>
        <dbReference type="ChEBI" id="CHEBI:57705"/>
        <dbReference type="ChEBI" id="CHEBI:58702"/>
        <dbReference type="ChEBI" id="CHEBI:68483"/>
        <dbReference type="EC" id="2.5.1.7"/>
    </reaction>
</comment>
<accession>A0A151AY52</accession>
<dbReference type="Pfam" id="PF00275">
    <property type="entry name" value="EPSP_synthase"/>
    <property type="match status" value="1"/>
</dbReference>
<dbReference type="AlphaFoldDB" id="A0A151AY52"/>
<dbReference type="HAMAP" id="MF_00111">
    <property type="entry name" value="MurA"/>
    <property type="match status" value="1"/>
</dbReference>
<comment type="pathway">
    <text evidence="2 12">Cell wall biogenesis; peptidoglycan biosynthesis.</text>
</comment>
<keyword evidence="7 12" id="KW-0573">Peptidoglycan synthesis</keyword>
<dbReference type="InterPro" id="IPR036968">
    <property type="entry name" value="Enolpyruvate_Tfrase_sf"/>
</dbReference>
<evidence type="ECO:0000259" key="13">
    <source>
        <dbReference type="Pfam" id="PF00275"/>
    </source>
</evidence>
<feature type="binding site" evidence="12">
    <location>
        <begin position="22"/>
        <end position="23"/>
    </location>
    <ligand>
        <name>phosphoenolpyruvate</name>
        <dbReference type="ChEBI" id="CHEBI:58702"/>
    </ligand>
</feature>
<feature type="modified residue" description="2-(S-cysteinyl)pyruvic acid O-phosphothioketal" evidence="12">
    <location>
        <position position="116"/>
    </location>
</feature>
<evidence type="ECO:0000256" key="11">
    <source>
        <dbReference type="ARBA" id="ARBA00047527"/>
    </source>
</evidence>
<dbReference type="GO" id="GO:0008360">
    <property type="term" value="P:regulation of cell shape"/>
    <property type="evidence" value="ECO:0007669"/>
    <property type="project" value="UniProtKB-KW"/>
</dbReference>
<keyword evidence="15" id="KW-1185">Reference proteome</keyword>
<dbReference type="Proteomes" id="UP000075670">
    <property type="component" value="Unassembled WGS sequence"/>
</dbReference>
<keyword evidence="5 12" id="KW-0808">Transferase</keyword>
<dbReference type="EMBL" id="LTBC01000003">
    <property type="protein sequence ID" value="KYH32589.1"/>
    <property type="molecule type" value="Genomic_DNA"/>
</dbReference>
<comment type="subcellular location">
    <subcellularLocation>
        <location evidence="1 12">Cytoplasm</location>
    </subcellularLocation>
</comment>
<evidence type="ECO:0000313" key="15">
    <source>
        <dbReference type="Proteomes" id="UP000075670"/>
    </source>
</evidence>
<comment type="function">
    <text evidence="12">Cell wall formation. Adds enolpyruvyl to UDP-N-acetylglucosamine.</text>
</comment>
<protein>
    <recommendedName>
        <fullName evidence="12">UDP-N-acetylglucosamine 1-carboxyvinyltransferase</fullName>
        <ecNumber evidence="12">2.5.1.7</ecNumber>
    </recommendedName>
    <alternativeName>
        <fullName evidence="12">Enoylpyruvate transferase</fullName>
    </alternativeName>
    <alternativeName>
        <fullName evidence="12">UDP-N-acetylglucosamine enolpyruvyl transferase</fullName>
        <shortName evidence="12">EPT</shortName>
    </alternativeName>
</protein>
<feature type="domain" description="Enolpyruvate transferase" evidence="13">
    <location>
        <begin position="7"/>
        <end position="404"/>
    </location>
</feature>
<evidence type="ECO:0000256" key="12">
    <source>
        <dbReference type="HAMAP-Rule" id="MF_00111"/>
    </source>
</evidence>
<dbReference type="GO" id="GO:0051301">
    <property type="term" value="P:cell division"/>
    <property type="evidence" value="ECO:0007669"/>
    <property type="project" value="UniProtKB-KW"/>
</dbReference>
<feature type="binding site" evidence="12">
    <location>
        <position position="304"/>
    </location>
    <ligand>
        <name>UDP-N-acetyl-alpha-D-glucosamine</name>
        <dbReference type="ChEBI" id="CHEBI:57705"/>
    </ligand>
</feature>
<dbReference type="GO" id="GO:0009252">
    <property type="term" value="P:peptidoglycan biosynthetic process"/>
    <property type="evidence" value="ECO:0007669"/>
    <property type="project" value="UniProtKB-UniRule"/>
</dbReference>
<evidence type="ECO:0000256" key="1">
    <source>
        <dbReference type="ARBA" id="ARBA00004496"/>
    </source>
</evidence>
<dbReference type="RefSeq" id="WP_062282754.1">
    <property type="nucleotide sequence ID" value="NZ_LTBC01000003.1"/>
</dbReference>
<dbReference type="GO" id="GO:0071555">
    <property type="term" value="P:cell wall organization"/>
    <property type="evidence" value="ECO:0007669"/>
    <property type="project" value="UniProtKB-KW"/>
</dbReference>